<dbReference type="Pfam" id="PF08803">
    <property type="entry name" value="ydhR"/>
    <property type="match status" value="1"/>
</dbReference>
<dbReference type="SUPFAM" id="SSF54909">
    <property type="entry name" value="Dimeric alpha+beta barrel"/>
    <property type="match status" value="1"/>
</dbReference>
<dbReference type="Gene3D" id="3.30.70.100">
    <property type="match status" value="1"/>
</dbReference>
<dbReference type="eggNOG" id="COG2329">
    <property type="taxonomic scope" value="Bacteria"/>
</dbReference>
<reference evidence="1" key="1">
    <citation type="submission" date="2006-09" db="EMBL/GenBank/DDBJ databases">
        <title>Complete sequence of Rhodopseudomonas palustris BisA53.</title>
        <authorList>
            <consortium name="US DOE Joint Genome Institute"/>
            <person name="Copeland A."/>
            <person name="Lucas S."/>
            <person name="Lapidus A."/>
            <person name="Barry K."/>
            <person name="Detter J.C."/>
            <person name="Glavina del Rio T."/>
            <person name="Hammon N."/>
            <person name="Israni S."/>
            <person name="Dalin E."/>
            <person name="Tice H."/>
            <person name="Pitluck S."/>
            <person name="Chain P."/>
            <person name="Malfatti S."/>
            <person name="Shin M."/>
            <person name="Vergez L."/>
            <person name="Schmutz J."/>
            <person name="Larimer F."/>
            <person name="Land M."/>
            <person name="Hauser L."/>
            <person name="Pelletier D.A."/>
            <person name="Kyrpides N."/>
            <person name="Kim E."/>
            <person name="Harwood C.S."/>
            <person name="Oda Y."/>
            <person name="Richardson P."/>
        </authorList>
    </citation>
    <scope>NUCLEOTIDE SEQUENCE [LARGE SCALE GENOMIC DNA]</scope>
    <source>
        <strain evidence="1">BisA53</strain>
    </source>
</reference>
<dbReference type="STRING" id="316055.RPE_2883"/>
<accession>Q07ML4</accession>
<dbReference type="HOGENOM" id="CLU_148511_0_0_5"/>
<organism evidence="1">
    <name type="scientific">Rhodopseudomonas palustris (strain BisA53)</name>
    <dbReference type="NCBI Taxonomy" id="316055"/>
    <lineage>
        <taxon>Bacteria</taxon>
        <taxon>Pseudomonadati</taxon>
        <taxon>Pseudomonadota</taxon>
        <taxon>Alphaproteobacteria</taxon>
        <taxon>Hyphomicrobiales</taxon>
        <taxon>Nitrobacteraceae</taxon>
        <taxon>Rhodopseudomonas</taxon>
    </lineage>
</organism>
<dbReference type="InterPro" id="IPR014910">
    <property type="entry name" value="YdhR"/>
</dbReference>
<dbReference type="KEGG" id="rpe:RPE_2883"/>
<evidence type="ECO:0000313" key="1">
    <source>
        <dbReference type="EMBL" id="ABJ06820.1"/>
    </source>
</evidence>
<evidence type="ECO:0008006" key="2">
    <source>
        <dbReference type="Google" id="ProtNLM"/>
    </source>
</evidence>
<proteinExistence type="predicted"/>
<dbReference type="EMBL" id="CP000463">
    <property type="protein sequence ID" value="ABJ06820.1"/>
    <property type="molecule type" value="Genomic_DNA"/>
</dbReference>
<gene>
    <name evidence="1" type="ordered locus">RPE_2883</name>
</gene>
<dbReference type="InterPro" id="IPR011008">
    <property type="entry name" value="Dimeric_a/b-barrel"/>
</dbReference>
<name>Q07ML4_RHOP5</name>
<dbReference type="AlphaFoldDB" id="Q07ML4"/>
<dbReference type="OrthoDB" id="2065010at2"/>
<sequence>MITTVVQFRLAAPLSLDDARRRFESSAPKYRNLPGLIRKYYIRAEDGLTAGGVYLWDSREAAEQAYNEDWRAFVEKLYGSAPLISWFDSPVVVDNTQGGAITTAA</sequence>
<protein>
    <recommendedName>
        <fullName evidence="2">Monooxygenase</fullName>
    </recommendedName>
</protein>